<sequence length="225" mass="25335">MAVAVVMVGMVAMLVVVMMVVTMIMRGMIVVVVIMAVMIMMMVMIVMVMSMIMMRMIIMAMRVVVGMTRIGIGAAFGIERRLDLDHARTEPLHHRFDDMVAADAQALGHDLRRQMAVAEMPGDADEVVRITAADFQQRLRRRDHLDQPAVLQHQGIAAAKCDGVFEVEQEFEPARARHRHAAAVSIVEIEHDRIRRGFREAVLSLDLRRPDHALYPVTESRPFPA</sequence>
<keyword evidence="1" id="KW-1133">Transmembrane helix</keyword>
<accession>A0A176YXW2</accession>
<gene>
    <name evidence="2" type="ORF">AYJ54_06995</name>
</gene>
<feature type="transmembrane region" description="Helical" evidence="1">
    <location>
        <begin position="31"/>
        <end position="53"/>
    </location>
</feature>
<organism evidence="2 3">
    <name type="scientific">Bradyrhizobium centrolobii</name>
    <dbReference type="NCBI Taxonomy" id="1505087"/>
    <lineage>
        <taxon>Bacteria</taxon>
        <taxon>Pseudomonadati</taxon>
        <taxon>Pseudomonadota</taxon>
        <taxon>Alphaproteobacteria</taxon>
        <taxon>Hyphomicrobiales</taxon>
        <taxon>Nitrobacteraceae</taxon>
        <taxon>Bradyrhizobium</taxon>
    </lineage>
</organism>
<dbReference type="EMBL" id="LUUB01000042">
    <property type="protein sequence ID" value="OAF12228.1"/>
    <property type="molecule type" value="Genomic_DNA"/>
</dbReference>
<comment type="caution">
    <text evidence="2">The sequence shown here is derived from an EMBL/GenBank/DDBJ whole genome shotgun (WGS) entry which is preliminary data.</text>
</comment>
<evidence type="ECO:0000313" key="3">
    <source>
        <dbReference type="Proteomes" id="UP000076959"/>
    </source>
</evidence>
<evidence type="ECO:0000313" key="2">
    <source>
        <dbReference type="EMBL" id="OAF12228.1"/>
    </source>
</evidence>
<evidence type="ECO:0000256" key="1">
    <source>
        <dbReference type="SAM" id="Phobius"/>
    </source>
</evidence>
<keyword evidence="3" id="KW-1185">Reference proteome</keyword>
<name>A0A176YXW2_9BRAD</name>
<feature type="transmembrane region" description="Helical" evidence="1">
    <location>
        <begin position="6"/>
        <end position="24"/>
    </location>
</feature>
<reference evidence="2 3" key="1">
    <citation type="submission" date="2016-03" db="EMBL/GenBank/DDBJ databases">
        <title>Draft Genome Sequence of the Strain BR 10245 (Bradyrhizobium sp.) isolated from nodules of Centrolobium paraense.</title>
        <authorList>
            <person name="Simoes-Araujo J.L.Sr."/>
            <person name="Barauna A.C."/>
            <person name="Silva K."/>
            <person name="Zilli J.E."/>
        </authorList>
    </citation>
    <scope>NUCLEOTIDE SEQUENCE [LARGE SCALE GENOMIC DNA]</scope>
    <source>
        <strain evidence="2 3">BR 10245</strain>
    </source>
</reference>
<dbReference type="AlphaFoldDB" id="A0A176YXW2"/>
<protein>
    <submittedName>
        <fullName evidence="2">Uncharacterized protein</fullName>
    </submittedName>
</protein>
<dbReference type="AntiFam" id="ANF00221">
    <property type="entry name" value="Shadow ORF (opposite ureE)"/>
</dbReference>
<keyword evidence="1" id="KW-0812">Transmembrane</keyword>
<keyword evidence="1" id="KW-0472">Membrane</keyword>
<dbReference type="Proteomes" id="UP000076959">
    <property type="component" value="Unassembled WGS sequence"/>
</dbReference>
<proteinExistence type="predicted"/>